<dbReference type="GO" id="GO:0022857">
    <property type="term" value="F:transmembrane transporter activity"/>
    <property type="evidence" value="ECO:0007669"/>
    <property type="project" value="InterPro"/>
</dbReference>
<dbReference type="Gene3D" id="1.20.1250.20">
    <property type="entry name" value="MFS general substrate transporter like domains"/>
    <property type="match status" value="1"/>
</dbReference>
<dbReference type="PRINTS" id="PR00171">
    <property type="entry name" value="SUGRTRNSPORT"/>
</dbReference>
<feature type="compositionally biased region" description="Polar residues" evidence="8">
    <location>
        <begin position="11"/>
        <end position="20"/>
    </location>
</feature>
<feature type="transmembrane region" description="Helical" evidence="9">
    <location>
        <begin position="510"/>
        <end position="530"/>
    </location>
</feature>
<feature type="region of interest" description="Disordered" evidence="8">
    <location>
        <begin position="1"/>
        <end position="20"/>
    </location>
</feature>
<evidence type="ECO:0000256" key="2">
    <source>
        <dbReference type="ARBA" id="ARBA00010992"/>
    </source>
</evidence>
<feature type="transmembrane region" description="Helical" evidence="9">
    <location>
        <begin position="144"/>
        <end position="167"/>
    </location>
</feature>
<feature type="transmembrane region" description="Helical" evidence="9">
    <location>
        <begin position="46"/>
        <end position="66"/>
    </location>
</feature>
<sequence length="604" mass="65517">MAAKDDVEGINKTTQGSSESFHVGHHFQTSAKDTPEVEEVEHVEKVTWFVLALTSCVCLSGFLFGFDTGVISGALQPIRDEFQLNDVLSELIVGATTLGAIIGGLFAGFLITYPPYLVLRSSWTKGEYRGELDSLYRCSTNGDILLQPITLLSSVVFIVGAIVIAAAPNFGVLIFGRLVVGFGVGLASMIVPVYLSEVAPRTLRGRLTTINVLMITFGQLVSYLINIAFAKTNEGWRYMFGIAAAPALIQLCILPFLPESPRQLVVKGRTEQAAAALTKIYGKSVPESFVQSELSQIEQSIEISKAGTYRELFKSYNRKPLIISCALQAAQQLSGFNCAMYYAATILHMAGFRDNSSSTYFSIVVSATNFLFTFIALTIIDKVGRRRILIYSMVAMIIGLWVLGGAFAGQQGFMTAQDNCNYGTNCARCVQDSVCSWSTSQGMCAITSGLDPTDIFQSSTGCPPQGHDQALTGILFASLIVYVAGYALGLGNVPWLMQSELFPLSVRGKANGIATAVNWSCNLVISTSFLSMTNGVSAAGTFWFYGGLSILFWVFALFEVPEIFRRDSSPIHQRIIPPSSADVELYLAFLLPNVINLVIPSLAY</sequence>
<dbReference type="PROSITE" id="PS50850">
    <property type="entry name" value="MFS"/>
    <property type="match status" value="1"/>
</dbReference>
<comment type="similarity">
    <text evidence="2 7">Belongs to the major facilitator superfamily. Sugar transporter (TC 2.A.1.1) family.</text>
</comment>
<accession>A0A8H7PP18</accession>
<feature type="transmembrane region" description="Helical" evidence="9">
    <location>
        <begin position="238"/>
        <end position="257"/>
    </location>
</feature>
<dbReference type="SUPFAM" id="SSF103473">
    <property type="entry name" value="MFS general substrate transporter"/>
    <property type="match status" value="1"/>
</dbReference>
<evidence type="ECO:0000256" key="3">
    <source>
        <dbReference type="ARBA" id="ARBA00022448"/>
    </source>
</evidence>
<feature type="transmembrane region" description="Helical" evidence="9">
    <location>
        <begin position="174"/>
        <end position="195"/>
    </location>
</feature>
<dbReference type="Proteomes" id="UP000612746">
    <property type="component" value="Unassembled WGS sequence"/>
</dbReference>
<evidence type="ECO:0000256" key="6">
    <source>
        <dbReference type="ARBA" id="ARBA00023136"/>
    </source>
</evidence>
<dbReference type="GO" id="GO:0015798">
    <property type="term" value="P:myo-inositol transport"/>
    <property type="evidence" value="ECO:0007669"/>
    <property type="project" value="UniProtKB-ARBA"/>
</dbReference>
<dbReference type="PROSITE" id="PS00217">
    <property type="entry name" value="SUGAR_TRANSPORT_2"/>
    <property type="match status" value="1"/>
</dbReference>
<evidence type="ECO:0000313" key="11">
    <source>
        <dbReference type="EMBL" id="KAG2176671.1"/>
    </source>
</evidence>
<organism evidence="11 12">
    <name type="scientific">Umbelopsis vinacea</name>
    <dbReference type="NCBI Taxonomy" id="44442"/>
    <lineage>
        <taxon>Eukaryota</taxon>
        <taxon>Fungi</taxon>
        <taxon>Fungi incertae sedis</taxon>
        <taxon>Mucoromycota</taxon>
        <taxon>Mucoromycotina</taxon>
        <taxon>Umbelopsidomycetes</taxon>
        <taxon>Umbelopsidales</taxon>
        <taxon>Umbelopsidaceae</taxon>
        <taxon>Umbelopsis</taxon>
    </lineage>
</organism>
<evidence type="ECO:0000256" key="1">
    <source>
        <dbReference type="ARBA" id="ARBA00004141"/>
    </source>
</evidence>
<feature type="domain" description="Major facilitator superfamily (MFS) profile" evidence="10">
    <location>
        <begin position="53"/>
        <end position="564"/>
    </location>
</feature>
<gene>
    <name evidence="11" type="ORF">INT44_007335</name>
</gene>
<dbReference type="GO" id="GO:0016020">
    <property type="term" value="C:membrane"/>
    <property type="evidence" value="ECO:0007669"/>
    <property type="project" value="UniProtKB-SubCell"/>
</dbReference>
<dbReference type="OrthoDB" id="508119at2759"/>
<dbReference type="InterPro" id="IPR036259">
    <property type="entry name" value="MFS_trans_sf"/>
</dbReference>
<evidence type="ECO:0000256" key="5">
    <source>
        <dbReference type="ARBA" id="ARBA00022989"/>
    </source>
</evidence>
<dbReference type="Pfam" id="PF00083">
    <property type="entry name" value="Sugar_tr"/>
    <property type="match status" value="3"/>
</dbReference>
<evidence type="ECO:0000256" key="7">
    <source>
        <dbReference type="RuleBase" id="RU003346"/>
    </source>
</evidence>
<dbReference type="InterPro" id="IPR020846">
    <property type="entry name" value="MFS_dom"/>
</dbReference>
<feature type="transmembrane region" description="Helical" evidence="9">
    <location>
        <begin position="542"/>
        <end position="564"/>
    </location>
</feature>
<evidence type="ECO:0000313" key="12">
    <source>
        <dbReference type="Proteomes" id="UP000612746"/>
    </source>
</evidence>
<keyword evidence="12" id="KW-1185">Reference proteome</keyword>
<dbReference type="InterPro" id="IPR005829">
    <property type="entry name" value="Sugar_transporter_CS"/>
</dbReference>
<keyword evidence="5 9" id="KW-1133">Transmembrane helix</keyword>
<keyword evidence="4 9" id="KW-0812">Transmembrane</keyword>
<dbReference type="GO" id="GO:0015791">
    <property type="term" value="P:polyol transmembrane transport"/>
    <property type="evidence" value="ECO:0007669"/>
    <property type="project" value="UniProtKB-ARBA"/>
</dbReference>
<evidence type="ECO:0000256" key="8">
    <source>
        <dbReference type="SAM" id="MobiDB-lite"/>
    </source>
</evidence>
<proteinExistence type="inferred from homology"/>
<dbReference type="NCBIfam" id="TIGR00879">
    <property type="entry name" value="SP"/>
    <property type="match status" value="1"/>
</dbReference>
<dbReference type="EMBL" id="JAEPRA010000013">
    <property type="protein sequence ID" value="KAG2176671.1"/>
    <property type="molecule type" value="Genomic_DNA"/>
</dbReference>
<feature type="transmembrane region" description="Helical" evidence="9">
    <location>
        <begin position="359"/>
        <end position="381"/>
    </location>
</feature>
<comment type="subcellular location">
    <subcellularLocation>
        <location evidence="1">Membrane</location>
        <topology evidence="1">Multi-pass membrane protein</topology>
    </subcellularLocation>
</comment>
<protein>
    <recommendedName>
        <fullName evidence="10">Major facilitator superfamily (MFS) profile domain-containing protein</fullName>
    </recommendedName>
</protein>
<evidence type="ECO:0000259" key="10">
    <source>
        <dbReference type="PROSITE" id="PS50850"/>
    </source>
</evidence>
<dbReference type="PANTHER" id="PTHR48020">
    <property type="entry name" value="PROTON MYO-INOSITOL COTRANSPORTER"/>
    <property type="match status" value="1"/>
</dbReference>
<feature type="transmembrane region" description="Helical" evidence="9">
    <location>
        <begin position="470"/>
        <end position="489"/>
    </location>
</feature>
<evidence type="ECO:0000256" key="4">
    <source>
        <dbReference type="ARBA" id="ARBA00022692"/>
    </source>
</evidence>
<name>A0A8H7PP18_9FUNG</name>
<reference evidence="11" key="1">
    <citation type="submission" date="2020-12" db="EMBL/GenBank/DDBJ databases">
        <title>Metabolic potential, ecology and presence of endohyphal bacteria is reflected in genomic diversity of Mucoromycotina.</title>
        <authorList>
            <person name="Muszewska A."/>
            <person name="Okrasinska A."/>
            <person name="Steczkiewicz K."/>
            <person name="Drgas O."/>
            <person name="Orlowska M."/>
            <person name="Perlinska-Lenart U."/>
            <person name="Aleksandrzak-Piekarczyk T."/>
            <person name="Szatraj K."/>
            <person name="Zielenkiewicz U."/>
            <person name="Pilsyk S."/>
            <person name="Malc E."/>
            <person name="Mieczkowski P."/>
            <person name="Kruszewska J.S."/>
            <person name="Biernat P."/>
            <person name="Pawlowska J."/>
        </authorList>
    </citation>
    <scope>NUCLEOTIDE SEQUENCE</scope>
    <source>
        <strain evidence="11">WA0000051536</strain>
    </source>
</reference>
<dbReference type="InterPro" id="IPR005828">
    <property type="entry name" value="MFS_sugar_transport-like"/>
</dbReference>
<feature type="transmembrane region" description="Helical" evidence="9">
    <location>
        <begin position="87"/>
        <end position="113"/>
    </location>
</feature>
<evidence type="ECO:0000256" key="9">
    <source>
        <dbReference type="SAM" id="Phobius"/>
    </source>
</evidence>
<keyword evidence="6 9" id="KW-0472">Membrane</keyword>
<keyword evidence="3 7" id="KW-0813">Transport</keyword>
<dbReference type="AlphaFoldDB" id="A0A8H7PP18"/>
<dbReference type="InterPro" id="IPR003663">
    <property type="entry name" value="Sugar/inositol_transpt"/>
</dbReference>
<feature type="transmembrane region" description="Helical" evidence="9">
    <location>
        <begin position="207"/>
        <end position="226"/>
    </location>
</feature>
<dbReference type="InterPro" id="IPR050814">
    <property type="entry name" value="Myo-inositol_Transporter"/>
</dbReference>
<comment type="caution">
    <text evidence="11">The sequence shown here is derived from an EMBL/GenBank/DDBJ whole genome shotgun (WGS) entry which is preliminary data.</text>
</comment>
<dbReference type="PANTHER" id="PTHR48020:SF12">
    <property type="entry name" value="PROTON MYO-INOSITOL COTRANSPORTER"/>
    <property type="match status" value="1"/>
</dbReference>
<dbReference type="PROSITE" id="PS00216">
    <property type="entry name" value="SUGAR_TRANSPORT_1"/>
    <property type="match status" value="1"/>
</dbReference>
<feature type="transmembrane region" description="Helical" evidence="9">
    <location>
        <begin position="388"/>
        <end position="408"/>
    </location>
</feature>